<gene>
    <name evidence="2" type="ORF">SAMN03080614_10895</name>
</gene>
<feature type="transmembrane region" description="Helical" evidence="1">
    <location>
        <begin position="98"/>
        <end position="118"/>
    </location>
</feature>
<feature type="transmembrane region" description="Helical" evidence="1">
    <location>
        <begin position="395"/>
        <end position="413"/>
    </location>
</feature>
<sequence>MLNIKKNNIIAFFCLIFYKLILDAFYIFFIHKYYEYMGFSLDFNGYKYLLSLMFIIILFTFLPKDSQKPSSIFLQLHLIVMFIPMLTIYAFMNESTNFMLINVLAFLSQCILINLMPNIKIARIKNSKKLLYLLLCVITIFVYLSMIRANGLPSLKTLNILNVYDVRSNVAYPFLMNYLVNWQAKVINPFLITVAYLRGSRNFLMVFVFLQIIIYMITAHKSFLFMPMAIIIVCYILKKVDFLKLSTIVSAISSFIILIHYFISKSILVSSIFIRRFLFVPAHIKFSYYDFFTNNSFLYFSLGRIGNIFGINYPYDKKIANLIGEVYYNSPNMWVNTGYLADAYANMGYWGIFFISILFVLVLKVIDSLSIKVGKELTVGLALFPILSLNDGAFLTTLFTGGLLFTILVLFLYSK</sequence>
<evidence type="ECO:0008006" key="4">
    <source>
        <dbReference type="Google" id="ProtNLM"/>
    </source>
</evidence>
<keyword evidence="1" id="KW-1133">Transmembrane helix</keyword>
<feature type="transmembrane region" description="Helical" evidence="1">
    <location>
        <begin position="243"/>
        <end position="263"/>
    </location>
</feature>
<evidence type="ECO:0000313" key="3">
    <source>
        <dbReference type="Proteomes" id="UP000243819"/>
    </source>
</evidence>
<feature type="transmembrane region" description="Helical" evidence="1">
    <location>
        <begin position="203"/>
        <end position="236"/>
    </location>
</feature>
<keyword evidence="3" id="KW-1185">Reference proteome</keyword>
<dbReference type="Proteomes" id="UP000243819">
    <property type="component" value="Unassembled WGS sequence"/>
</dbReference>
<name>A0A1I0CTD7_9FIRM</name>
<feature type="transmembrane region" description="Helical" evidence="1">
    <location>
        <begin position="347"/>
        <end position="366"/>
    </location>
</feature>
<dbReference type="EMBL" id="FOIF01000089">
    <property type="protein sequence ID" value="SET22350.1"/>
    <property type="molecule type" value="Genomic_DNA"/>
</dbReference>
<keyword evidence="1" id="KW-0472">Membrane</keyword>
<feature type="transmembrane region" description="Helical" evidence="1">
    <location>
        <begin position="130"/>
        <end position="149"/>
    </location>
</feature>
<protein>
    <recommendedName>
        <fullName evidence="4">Oligosaccharide repeat unit polymerase</fullName>
    </recommendedName>
</protein>
<dbReference type="AlphaFoldDB" id="A0A1I0CTD7"/>
<evidence type="ECO:0000313" key="2">
    <source>
        <dbReference type="EMBL" id="SET22350.1"/>
    </source>
</evidence>
<dbReference type="RefSeq" id="WP_091351590.1">
    <property type="nucleotide sequence ID" value="NZ_FOIF01000089.1"/>
</dbReference>
<keyword evidence="1" id="KW-0812">Transmembrane</keyword>
<feature type="transmembrane region" description="Helical" evidence="1">
    <location>
        <begin position="12"/>
        <end position="34"/>
    </location>
</feature>
<evidence type="ECO:0000256" key="1">
    <source>
        <dbReference type="SAM" id="Phobius"/>
    </source>
</evidence>
<feature type="transmembrane region" description="Helical" evidence="1">
    <location>
        <begin position="46"/>
        <end position="62"/>
    </location>
</feature>
<reference evidence="3" key="1">
    <citation type="submission" date="2016-10" db="EMBL/GenBank/DDBJ databases">
        <authorList>
            <person name="Varghese N."/>
            <person name="Submissions S."/>
        </authorList>
    </citation>
    <scope>NUCLEOTIDE SEQUENCE [LARGE SCALE GENOMIC DNA]</scope>
    <source>
        <strain evidence="3">DSM 13577</strain>
    </source>
</reference>
<accession>A0A1I0CTD7</accession>
<organism evidence="2 3">
    <name type="scientific">Anaerobranca gottschalkii DSM 13577</name>
    <dbReference type="NCBI Taxonomy" id="1120990"/>
    <lineage>
        <taxon>Bacteria</taxon>
        <taxon>Bacillati</taxon>
        <taxon>Bacillota</taxon>
        <taxon>Clostridia</taxon>
        <taxon>Eubacteriales</taxon>
        <taxon>Proteinivoracaceae</taxon>
        <taxon>Anaerobranca</taxon>
    </lineage>
</organism>
<dbReference type="OrthoDB" id="1878026at2"/>
<feature type="transmembrane region" description="Helical" evidence="1">
    <location>
        <begin position="74"/>
        <end position="92"/>
    </location>
</feature>
<proteinExistence type="predicted"/>